<organism evidence="6 7">
    <name type="scientific">Litorilinea aerophila</name>
    <dbReference type="NCBI Taxonomy" id="1204385"/>
    <lineage>
        <taxon>Bacteria</taxon>
        <taxon>Bacillati</taxon>
        <taxon>Chloroflexota</taxon>
        <taxon>Caldilineae</taxon>
        <taxon>Caldilineales</taxon>
        <taxon>Caldilineaceae</taxon>
        <taxon>Litorilinea</taxon>
    </lineage>
</organism>
<dbReference type="GO" id="GO:0046872">
    <property type="term" value="F:metal ion binding"/>
    <property type="evidence" value="ECO:0007669"/>
    <property type="project" value="UniProtKB-KW"/>
</dbReference>
<dbReference type="EMBL" id="VIGC01000006">
    <property type="protein sequence ID" value="TQE96855.1"/>
    <property type="molecule type" value="Genomic_DNA"/>
</dbReference>
<dbReference type="InterPro" id="IPR007197">
    <property type="entry name" value="rSAM"/>
</dbReference>
<dbReference type="GO" id="GO:0051536">
    <property type="term" value="F:iron-sulfur cluster binding"/>
    <property type="evidence" value="ECO:0007669"/>
    <property type="project" value="UniProtKB-KW"/>
</dbReference>
<protein>
    <submittedName>
        <fullName evidence="6">Radical SAM protein</fullName>
    </submittedName>
</protein>
<evidence type="ECO:0000259" key="5">
    <source>
        <dbReference type="PROSITE" id="PS51918"/>
    </source>
</evidence>
<dbReference type="PANTHER" id="PTHR11228">
    <property type="entry name" value="RADICAL SAM DOMAIN PROTEIN"/>
    <property type="match status" value="1"/>
</dbReference>
<sequence>MSYSVGIGLTNACNLACAHCYRPTERIDYVPLEQIQAICESLPVGSMGMGTGENILHPQFEAIVRYLHGRGVKLSIASNGHSIMTMSDELLAMFNDLELSIDYPTAEQQDALRGPGNWDLVHRAIERCHAAGKSVSILATLMCTNYHLMDRMVELARSLGAHLRVNVYQAVRTDAFRLTYEQFWEAYQRLFSAGKVVSCSEPIVRAAMGLPDVASPCGHNSIRFDMRGRIIPCVYWPVVEHEPYTIADLPGRGESVLEHPFFADARTIPSTAAACPCQGGCASRRAINGRLDDHDEYCPWARGETIDLAWEAAPAVDLVRSRNVCTTIVA</sequence>
<dbReference type="RefSeq" id="WP_141609227.1">
    <property type="nucleotide sequence ID" value="NZ_VIGC02000006.1"/>
</dbReference>
<name>A0A540VJB3_9CHLR</name>
<evidence type="ECO:0000256" key="2">
    <source>
        <dbReference type="ARBA" id="ARBA00022723"/>
    </source>
</evidence>
<feature type="domain" description="Radical SAM core" evidence="5">
    <location>
        <begin position="1"/>
        <end position="206"/>
    </location>
</feature>
<dbReference type="InParanoid" id="A0A540VJB3"/>
<keyword evidence="2" id="KW-0479">Metal-binding</keyword>
<dbReference type="InterPro" id="IPR013785">
    <property type="entry name" value="Aldolase_TIM"/>
</dbReference>
<dbReference type="SFLD" id="SFLDG01067">
    <property type="entry name" value="SPASM/twitch_domain_containing"/>
    <property type="match status" value="1"/>
</dbReference>
<keyword evidence="4" id="KW-0411">Iron-sulfur</keyword>
<evidence type="ECO:0000313" key="6">
    <source>
        <dbReference type="EMBL" id="TQE96855.1"/>
    </source>
</evidence>
<dbReference type="AlphaFoldDB" id="A0A540VJB3"/>
<comment type="caution">
    <text evidence="6">The sequence shown here is derived from an EMBL/GenBank/DDBJ whole genome shotgun (WGS) entry which is preliminary data.</text>
</comment>
<dbReference type="SUPFAM" id="SSF102114">
    <property type="entry name" value="Radical SAM enzymes"/>
    <property type="match status" value="1"/>
</dbReference>
<dbReference type="PANTHER" id="PTHR11228:SF7">
    <property type="entry name" value="PQQA PEPTIDE CYCLASE"/>
    <property type="match status" value="1"/>
</dbReference>
<dbReference type="OrthoDB" id="9808591at2"/>
<dbReference type="Proteomes" id="UP000317371">
    <property type="component" value="Unassembled WGS sequence"/>
</dbReference>
<evidence type="ECO:0000313" key="7">
    <source>
        <dbReference type="Proteomes" id="UP000317371"/>
    </source>
</evidence>
<keyword evidence="7" id="KW-1185">Reference proteome</keyword>
<evidence type="ECO:0000256" key="3">
    <source>
        <dbReference type="ARBA" id="ARBA00023004"/>
    </source>
</evidence>
<dbReference type="PROSITE" id="PS51918">
    <property type="entry name" value="RADICAL_SAM"/>
    <property type="match status" value="1"/>
</dbReference>
<dbReference type="GO" id="GO:0003824">
    <property type="term" value="F:catalytic activity"/>
    <property type="evidence" value="ECO:0007669"/>
    <property type="project" value="InterPro"/>
</dbReference>
<proteinExistence type="predicted"/>
<dbReference type="InterPro" id="IPR050377">
    <property type="entry name" value="Radical_SAM_PqqE_MftC-like"/>
</dbReference>
<reference evidence="6 7" key="1">
    <citation type="submission" date="2019-06" db="EMBL/GenBank/DDBJ databases">
        <title>Genome sequence of Litorilinea aerophila BAA-2444.</title>
        <authorList>
            <person name="Maclea K.S."/>
            <person name="Maurais E.G."/>
            <person name="Iannazzi L.C."/>
        </authorList>
    </citation>
    <scope>NUCLEOTIDE SEQUENCE [LARGE SCALE GENOMIC DNA]</scope>
    <source>
        <strain evidence="6 7">ATCC BAA-2444</strain>
    </source>
</reference>
<dbReference type="Gene3D" id="3.20.20.70">
    <property type="entry name" value="Aldolase class I"/>
    <property type="match status" value="1"/>
</dbReference>
<gene>
    <name evidence="6" type="ORF">FKZ61_06275</name>
</gene>
<dbReference type="SFLD" id="SFLDS00029">
    <property type="entry name" value="Radical_SAM"/>
    <property type="match status" value="1"/>
</dbReference>
<keyword evidence="3" id="KW-0408">Iron</keyword>
<evidence type="ECO:0000256" key="4">
    <source>
        <dbReference type="ARBA" id="ARBA00023014"/>
    </source>
</evidence>
<dbReference type="InterPro" id="IPR058240">
    <property type="entry name" value="rSAM_sf"/>
</dbReference>
<accession>A0A540VJB3</accession>
<dbReference type="CDD" id="cd01335">
    <property type="entry name" value="Radical_SAM"/>
    <property type="match status" value="1"/>
</dbReference>
<dbReference type="Pfam" id="PF04055">
    <property type="entry name" value="Radical_SAM"/>
    <property type="match status" value="1"/>
</dbReference>
<keyword evidence="1" id="KW-0949">S-adenosyl-L-methionine</keyword>
<evidence type="ECO:0000256" key="1">
    <source>
        <dbReference type="ARBA" id="ARBA00022691"/>
    </source>
</evidence>